<dbReference type="PROSITE" id="PS50026">
    <property type="entry name" value="EGF_3"/>
    <property type="match status" value="5"/>
</dbReference>
<dbReference type="PANTHER" id="PTHR45836:SF13">
    <property type="entry name" value="PROTEIN CRUMBS"/>
    <property type="match status" value="1"/>
</dbReference>
<reference evidence="16" key="1">
    <citation type="submission" date="2018-11" db="EMBL/GenBank/DDBJ databases">
        <authorList>
            <person name="Alioto T."/>
            <person name="Alioto T."/>
        </authorList>
    </citation>
    <scope>NUCLEOTIDE SEQUENCE</scope>
</reference>
<dbReference type="Gene3D" id="2.10.25.10">
    <property type="entry name" value="Laminin"/>
    <property type="match status" value="5"/>
</dbReference>
<dbReference type="Pfam" id="PF00008">
    <property type="entry name" value="EGF"/>
    <property type="match status" value="2"/>
</dbReference>
<dbReference type="GO" id="GO:0007219">
    <property type="term" value="P:Notch signaling pathway"/>
    <property type="evidence" value="ECO:0007669"/>
    <property type="project" value="TreeGrafter"/>
</dbReference>
<keyword evidence="3" id="KW-0964">Secreted</keyword>
<dbReference type="PROSITE" id="PS00022">
    <property type="entry name" value="EGF_1"/>
    <property type="match status" value="2"/>
</dbReference>
<dbReference type="PROSITE" id="PS00010">
    <property type="entry name" value="ASX_HYDROXYL"/>
    <property type="match status" value="4"/>
</dbReference>
<keyword evidence="5" id="KW-0812">Transmembrane</keyword>
<evidence type="ECO:0000256" key="2">
    <source>
        <dbReference type="ARBA" id="ARBA00004613"/>
    </source>
</evidence>
<dbReference type="CDD" id="cd00054">
    <property type="entry name" value="EGF_CA"/>
    <property type="match status" value="5"/>
</dbReference>
<evidence type="ECO:0000256" key="12">
    <source>
        <dbReference type="ARBA" id="ARBA00023180"/>
    </source>
</evidence>
<gene>
    <name evidence="16" type="ORF">MGAL_10B019331</name>
</gene>
<sequence>MSRLCHQYRNINCQYNIDRCDPNPCQNNGSCTDFKENYNCTCTDGWKGENCTIDVNECERKPCPEHSNCTNTIGSFMCTCWIGYVNTSMGCQDRCDPNPCQNNGSCTDFKENYNCTCTDGWKGENCTIDINECSNKKRATVCPLHSDCFNTVGSYGCNCKNGYQDKNGDCTDVNECERKPCPEHSNCTNTIGSFMCTCWIGYVNTSMGCQEGKESNEEKLKDSGSHESFPAWGTVLKSRFEVTKSNGNNRPDPHKGQNNELEEVEHNRVVHVVKTESDDRKESQELDDNTLKDGLETVDEQNAVNCDTV</sequence>
<dbReference type="SMART" id="SM00179">
    <property type="entry name" value="EGF_CA"/>
    <property type="match status" value="5"/>
</dbReference>
<protein>
    <recommendedName>
        <fullName evidence="15">EGF-like domain-containing protein</fullName>
    </recommendedName>
</protein>
<dbReference type="PANTHER" id="PTHR45836">
    <property type="entry name" value="SLIT HOMOLOG"/>
    <property type="match status" value="1"/>
</dbReference>
<dbReference type="Proteomes" id="UP000596742">
    <property type="component" value="Unassembled WGS sequence"/>
</dbReference>
<dbReference type="PROSITE" id="PS01187">
    <property type="entry name" value="EGF_CA"/>
    <property type="match status" value="2"/>
</dbReference>
<keyword evidence="10" id="KW-0472">Membrane</keyword>
<name>A0A8B6BZL2_MYTGA</name>
<evidence type="ECO:0000256" key="11">
    <source>
        <dbReference type="ARBA" id="ARBA00023157"/>
    </source>
</evidence>
<evidence type="ECO:0000256" key="4">
    <source>
        <dbReference type="ARBA" id="ARBA00022536"/>
    </source>
</evidence>
<dbReference type="InterPro" id="IPR049883">
    <property type="entry name" value="NOTCH1_EGF-like"/>
</dbReference>
<dbReference type="InterPro" id="IPR009030">
    <property type="entry name" value="Growth_fac_rcpt_cys_sf"/>
</dbReference>
<feature type="domain" description="EGF-like" evidence="15">
    <location>
        <begin position="92"/>
        <end position="127"/>
    </location>
</feature>
<dbReference type="SUPFAM" id="SSF57196">
    <property type="entry name" value="EGF/Laminin"/>
    <property type="match status" value="2"/>
</dbReference>
<evidence type="ECO:0000256" key="5">
    <source>
        <dbReference type="ARBA" id="ARBA00022692"/>
    </source>
</evidence>
<feature type="region of interest" description="Disordered" evidence="14">
    <location>
        <begin position="243"/>
        <end position="309"/>
    </location>
</feature>
<dbReference type="SUPFAM" id="SSF57184">
    <property type="entry name" value="Growth factor receptor domain"/>
    <property type="match status" value="1"/>
</dbReference>
<keyword evidence="4 13" id="KW-0245">EGF-like domain</keyword>
<dbReference type="GO" id="GO:0043235">
    <property type="term" value="C:receptor complex"/>
    <property type="evidence" value="ECO:0007669"/>
    <property type="project" value="TreeGrafter"/>
</dbReference>
<evidence type="ECO:0000256" key="14">
    <source>
        <dbReference type="SAM" id="MobiDB-lite"/>
    </source>
</evidence>
<feature type="domain" description="EGF-like" evidence="15">
    <location>
        <begin position="129"/>
        <end position="169"/>
    </location>
</feature>
<dbReference type="OrthoDB" id="5953235at2759"/>
<dbReference type="GO" id="GO:0005509">
    <property type="term" value="F:calcium ion binding"/>
    <property type="evidence" value="ECO:0007669"/>
    <property type="project" value="InterPro"/>
</dbReference>
<dbReference type="GO" id="GO:0009986">
    <property type="term" value="C:cell surface"/>
    <property type="evidence" value="ECO:0007669"/>
    <property type="project" value="TreeGrafter"/>
</dbReference>
<evidence type="ECO:0000256" key="1">
    <source>
        <dbReference type="ARBA" id="ARBA00004167"/>
    </source>
</evidence>
<feature type="domain" description="EGF-like" evidence="15">
    <location>
        <begin position="16"/>
        <end position="52"/>
    </location>
</feature>
<dbReference type="Pfam" id="PF07645">
    <property type="entry name" value="EGF_CA"/>
    <property type="match status" value="3"/>
</dbReference>
<dbReference type="FunFam" id="2.10.25.10:FF:000537">
    <property type="entry name" value="Notch 3"/>
    <property type="match status" value="1"/>
</dbReference>
<dbReference type="GO" id="GO:0120025">
    <property type="term" value="C:plasma membrane bounded cell projection"/>
    <property type="evidence" value="ECO:0007669"/>
    <property type="project" value="UniProtKB-ARBA"/>
</dbReference>
<keyword evidence="7" id="KW-0677">Repeat</keyword>
<feature type="domain" description="EGF-like" evidence="15">
    <location>
        <begin position="54"/>
        <end position="90"/>
    </location>
</feature>
<evidence type="ECO:0000256" key="8">
    <source>
        <dbReference type="ARBA" id="ARBA00022837"/>
    </source>
</evidence>
<feature type="compositionally biased region" description="Polar residues" evidence="14">
    <location>
        <begin position="300"/>
        <end position="309"/>
    </location>
</feature>
<evidence type="ECO:0000259" key="15">
    <source>
        <dbReference type="PROSITE" id="PS50026"/>
    </source>
</evidence>
<evidence type="ECO:0000256" key="13">
    <source>
        <dbReference type="PROSITE-ProRule" id="PRU00076"/>
    </source>
</evidence>
<proteinExistence type="predicted"/>
<keyword evidence="12" id="KW-0325">Glycoprotein</keyword>
<evidence type="ECO:0000256" key="10">
    <source>
        <dbReference type="ARBA" id="ARBA00023136"/>
    </source>
</evidence>
<dbReference type="EMBL" id="UYJE01000929">
    <property type="protein sequence ID" value="VDH97652.1"/>
    <property type="molecule type" value="Genomic_DNA"/>
</dbReference>
<keyword evidence="17" id="KW-1185">Reference proteome</keyword>
<keyword evidence="11 13" id="KW-1015">Disulfide bond</keyword>
<dbReference type="AlphaFoldDB" id="A0A8B6BZL2"/>
<evidence type="ECO:0000256" key="7">
    <source>
        <dbReference type="ARBA" id="ARBA00022737"/>
    </source>
</evidence>
<comment type="caution">
    <text evidence="16">The sequence shown here is derived from an EMBL/GenBank/DDBJ whole genome shotgun (WGS) entry which is preliminary data.</text>
</comment>
<keyword evidence="9" id="KW-1133">Transmembrane helix</keyword>
<evidence type="ECO:0000256" key="6">
    <source>
        <dbReference type="ARBA" id="ARBA00022729"/>
    </source>
</evidence>
<dbReference type="InterPro" id="IPR000152">
    <property type="entry name" value="EGF-type_Asp/Asn_hydroxyl_site"/>
</dbReference>
<comment type="caution">
    <text evidence="13">Lacks conserved residue(s) required for the propagation of feature annotation.</text>
</comment>
<dbReference type="GO" id="GO:0007411">
    <property type="term" value="P:axon guidance"/>
    <property type="evidence" value="ECO:0007669"/>
    <property type="project" value="TreeGrafter"/>
</dbReference>
<keyword evidence="6" id="KW-0732">Signal</keyword>
<dbReference type="InterPro" id="IPR018097">
    <property type="entry name" value="EGF_Ca-bd_CS"/>
</dbReference>
<keyword evidence="8" id="KW-0106">Calcium</keyword>
<dbReference type="GO" id="GO:0005576">
    <property type="term" value="C:extracellular region"/>
    <property type="evidence" value="ECO:0007669"/>
    <property type="project" value="UniProtKB-SubCell"/>
</dbReference>
<feature type="domain" description="EGF-like" evidence="15">
    <location>
        <begin position="172"/>
        <end position="210"/>
    </location>
</feature>
<dbReference type="FunFam" id="2.10.25.10:FF:000038">
    <property type="entry name" value="Fibrillin 2"/>
    <property type="match status" value="1"/>
</dbReference>
<accession>A0A8B6BZL2</accession>
<dbReference type="InterPro" id="IPR001881">
    <property type="entry name" value="EGF-like_Ca-bd_dom"/>
</dbReference>
<evidence type="ECO:0000313" key="16">
    <source>
        <dbReference type="EMBL" id="VDH97652.1"/>
    </source>
</evidence>
<dbReference type="FunFam" id="2.10.25.10:FF:000247">
    <property type="entry name" value="Delta/notch like EGF repeat containing"/>
    <property type="match status" value="1"/>
</dbReference>
<dbReference type="GO" id="GO:0005886">
    <property type="term" value="C:plasma membrane"/>
    <property type="evidence" value="ECO:0007669"/>
    <property type="project" value="TreeGrafter"/>
</dbReference>
<dbReference type="InterPro" id="IPR000742">
    <property type="entry name" value="EGF"/>
</dbReference>
<dbReference type="SMART" id="SM00181">
    <property type="entry name" value="EGF"/>
    <property type="match status" value="5"/>
</dbReference>
<evidence type="ECO:0000256" key="9">
    <source>
        <dbReference type="ARBA" id="ARBA00022989"/>
    </source>
</evidence>
<dbReference type="InterPro" id="IPR051355">
    <property type="entry name" value="Notch/Slit_guidance"/>
</dbReference>
<comment type="subcellular location">
    <subcellularLocation>
        <location evidence="1">Membrane</location>
        <topology evidence="1">Single-pass membrane protein</topology>
    </subcellularLocation>
    <subcellularLocation>
        <location evidence="2">Secreted</location>
    </subcellularLocation>
</comment>
<dbReference type="PROSITE" id="PS01186">
    <property type="entry name" value="EGF_2"/>
    <property type="match status" value="3"/>
</dbReference>
<feature type="disulfide bond" evidence="13">
    <location>
        <begin position="117"/>
        <end position="126"/>
    </location>
</feature>
<evidence type="ECO:0000256" key="3">
    <source>
        <dbReference type="ARBA" id="ARBA00022525"/>
    </source>
</evidence>
<feature type="compositionally biased region" description="Basic and acidic residues" evidence="14">
    <location>
        <begin position="264"/>
        <end position="295"/>
    </location>
</feature>
<feature type="disulfide bond" evidence="13">
    <location>
        <begin position="42"/>
        <end position="51"/>
    </location>
</feature>
<organism evidence="16 17">
    <name type="scientific">Mytilus galloprovincialis</name>
    <name type="common">Mediterranean mussel</name>
    <dbReference type="NCBI Taxonomy" id="29158"/>
    <lineage>
        <taxon>Eukaryota</taxon>
        <taxon>Metazoa</taxon>
        <taxon>Spiralia</taxon>
        <taxon>Lophotrochozoa</taxon>
        <taxon>Mollusca</taxon>
        <taxon>Bivalvia</taxon>
        <taxon>Autobranchia</taxon>
        <taxon>Pteriomorphia</taxon>
        <taxon>Mytilida</taxon>
        <taxon>Mytiloidea</taxon>
        <taxon>Mytilidae</taxon>
        <taxon>Mytilinae</taxon>
        <taxon>Mytilus</taxon>
    </lineage>
</organism>
<evidence type="ECO:0000313" key="17">
    <source>
        <dbReference type="Proteomes" id="UP000596742"/>
    </source>
</evidence>